<organism evidence="2 3">
    <name type="scientific">Pristionchus fissidentatus</name>
    <dbReference type="NCBI Taxonomy" id="1538716"/>
    <lineage>
        <taxon>Eukaryota</taxon>
        <taxon>Metazoa</taxon>
        <taxon>Ecdysozoa</taxon>
        <taxon>Nematoda</taxon>
        <taxon>Chromadorea</taxon>
        <taxon>Rhabditida</taxon>
        <taxon>Rhabditina</taxon>
        <taxon>Diplogasteromorpha</taxon>
        <taxon>Diplogasteroidea</taxon>
        <taxon>Neodiplogasteridae</taxon>
        <taxon>Pristionchus</taxon>
    </lineage>
</organism>
<accession>A0AAV5VII6</accession>
<evidence type="ECO:0000313" key="3">
    <source>
        <dbReference type="Proteomes" id="UP001432322"/>
    </source>
</evidence>
<feature type="region of interest" description="Disordered" evidence="1">
    <location>
        <begin position="66"/>
        <end position="130"/>
    </location>
</feature>
<reference evidence="2" key="1">
    <citation type="submission" date="2023-10" db="EMBL/GenBank/DDBJ databases">
        <title>Genome assembly of Pristionchus species.</title>
        <authorList>
            <person name="Yoshida K."/>
            <person name="Sommer R.J."/>
        </authorList>
    </citation>
    <scope>NUCLEOTIDE SEQUENCE</scope>
    <source>
        <strain evidence="2">RS5133</strain>
    </source>
</reference>
<dbReference type="EMBL" id="BTSY01000003">
    <property type="protein sequence ID" value="GMT19426.1"/>
    <property type="molecule type" value="Genomic_DNA"/>
</dbReference>
<dbReference type="Proteomes" id="UP001432322">
    <property type="component" value="Unassembled WGS sequence"/>
</dbReference>
<evidence type="ECO:0000313" key="2">
    <source>
        <dbReference type="EMBL" id="GMT19426.1"/>
    </source>
</evidence>
<evidence type="ECO:0000256" key="1">
    <source>
        <dbReference type="SAM" id="MobiDB-lite"/>
    </source>
</evidence>
<feature type="compositionally biased region" description="Low complexity" evidence="1">
    <location>
        <begin position="66"/>
        <end position="84"/>
    </location>
</feature>
<gene>
    <name evidence="2" type="ORF">PFISCL1PPCAC_10723</name>
</gene>
<proteinExistence type="predicted"/>
<feature type="non-terminal residue" evidence="2">
    <location>
        <position position="1"/>
    </location>
</feature>
<protein>
    <submittedName>
        <fullName evidence="2">Uncharacterized protein</fullName>
    </submittedName>
</protein>
<name>A0AAV5VII6_9BILA</name>
<sequence length="377" mass="42280">TIRSHSLKSLRSPPSKRLAEAQSLINELLELDESLIANCPQIEDYADDILKKLSHIRLSICSSLHSPSLSYSSSSCASPTFDSSSRSERSIGSKNGEGRSPSIPRSDRGRFTHSRHALSPPPSSACSTSSDFSHWSPSDLPSIAAAQHAFDTQIYSRCVQIVEKMAKGEEKHLERGLISLAHQSYSHMVEDSENYADAVKMAQYWVAFTERSLDPHSLPLQRLEMTDCRCEAIEALHAFMEGETEEAAVKRILATMDCYKVSLLVFRPFDLKPLRRLIRLAKVLNETEEIASDSPEFSEAEQVYCSAVRKSWRDRSKYEEETSTATRIKTDTDAVVATEMLQELQQQRSIVSVSRSGSTESDDIVEKIFIEDLVIRL</sequence>
<dbReference type="AlphaFoldDB" id="A0AAV5VII6"/>
<keyword evidence="3" id="KW-1185">Reference proteome</keyword>
<comment type="caution">
    <text evidence="2">The sequence shown here is derived from an EMBL/GenBank/DDBJ whole genome shotgun (WGS) entry which is preliminary data.</text>
</comment>